<comment type="caution">
    <text evidence="3">The sequence shown here is derived from an EMBL/GenBank/DDBJ whole genome shotgun (WGS) entry which is preliminary data.</text>
</comment>
<sequence>MRLIHVLIPDERRGPVLGALDSKEIDYAVLETDERTSEEVLVEFPLPSDGVGDVMDALNDAGLEEDQYTVMANAETASTPNMERLEDRYSDDFDPLTRKELRSKARDMAHDRTSFVWMIFLSAIIATAGLLLDSPAIVVGSMVIAPMVGPVLTASVGAVTGDREMLVDSIKLQAIGLGVAVVTALAFGYVLRTFSFVPQLRITALGQISSRVAPSLLTVAVGLAAGSASAFGLTTKGPTSLIGVMIAAALIPAAATAGIAVIWGFPVVAAGSLVLLLISLIGINVAAFSTLRYLGYRPNGFEPGLWEFDSRKQTATVAVGVAVLLLVVGATTFATYQQITYQQTINREISSVLQDPAYANLTYVQTSTEYAFSGGLLETESVTVTISRTSDREYPELANRLQQRLNAATGQNPSVRVHFVDYETANTTQGSLDAPRPAVYSRSSKGSSGSYPTASTASSSTPSTFSPLSTLM</sequence>
<keyword evidence="4" id="KW-1185">Reference proteome</keyword>
<dbReference type="EMBL" id="JBHSHT010000001">
    <property type="protein sequence ID" value="MFC4824707.1"/>
    <property type="molecule type" value="Genomic_DNA"/>
</dbReference>
<name>A0ABD5Q1Q4_9EURY</name>
<reference evidence="3 4" key="1">
    <citation type="journal article" date="2019" name="Int. J. Syst. Evol. Microbiol.">
        <title>The Global Catalogue of Microorganisms (GCM) 10K type strain sequencing project: providing services to taxonomists for standard genome sequencing and annotation.</title>
        <authorList>
            <consortium name="The Broad Institute Genomics Platform"/>
            <consortium name="The Broad Institute Genome Sequencing Center for Infectious Disease"/>
            <person name="Wu L."/>
            <person name="Ma J."/>
        </authorList>
    </citation>
    <scope>NUCLEOTIDE SEQUENCE [LARGE SCALE GENOMIC DNA]</scope>
    <source>
        <strain evidence="3 4">XZYJ18</strain>
    </source>
</reference>
<dbReference type="Pfam" id="PF04087">
    <property type="entry name" value="DUF389"/>
    <property type="match status" value="1"/>
</dbReference>
<keyword evidence="2" id="KW-0472">Membrane</keyword>
<dbReference type="PANTHER" id="PTHR20992">
    <property type="entry name" value="AT15442P-RELATED"/>
    <property type="match status" value="1"/>
</dbReference>
<dbReference type="Proteomes" id="UP001595945">
    <property type="component" value="Unassembled WGS sequence"/>
</dbReference>
<evidence type="ECO:0000313" key="3">
    <source>
        <dbReference type="EMBL" id="MFC4824707.1"/>
    </source>
</evidence>
<dbReference type="NCBIfam" id="TIGR00341">
    <property type="entry name" value="TIGR00341 family protein"/>
    <property type="match status" value="1"/>
</dbReference>
<feature type="transmembrane region" description="Helical" evidence="2">
    <location>
        <begin position="138"/>
        <end position="160"/>
    </location>
</feature>
<evidence type="ECO:0000256" key="2">
    <source>
        <dbReference type="SAM" id="Phobius"/>
    </source>
</evidence>
<accession>A0ABD5Q1Q4</accession>
<feature type="transmembrane region" description="Helical" evidence="2">
    <location>
        <begin position="241"/>
        <end position="263"/>
    </location>
</feature>
<evidence type="ECO:0000256" key="1">
    <source>
        <dbReference type="SAM" id="MobiDB-lite"/>
    </source>
</evidence>
<feature type="transmembrane region" description="Helical" evidence="2">
    <location>
        <begin position="269"/>
        <end position="294"/>
    </location>
</feature>
<dbReference type="PANTHER" id="PTHR20992:SF9">
    <property type="entry name" value="AT15442P-RELATED"/>
    <property type="match status" value="1"/>
</dbReference>
<organism evidence="3 4">
    <name type="scientific">Halorussus aquaticus</name>
    <dbReference type="NCBI Taxonomy" id="2953748"/>
    <lineage>
        <taxon>Archaea</taxon>
        <taxon>Methanobacteriati</taxon>
        <taxon>Methanobacteriota</taxon>
        <taxon>Stenosarchaea group</taxon>
        <taxon>Halobacteria</taxon>
        <taxon>Halobacteriales</taxon>
        <taxon>Haladaptataceae</taxon>
        <taxon>Halorussus</taxon>
    </lineage>
</organism>
<feature type="transmembrane region" description="Helical" evidence="2">
    <location>
        <begin position="172"/>
        <end position="192"/>
    </location>
</feature>
<dbReference type="GeneID" id="73044599"/>
<feature type="transmembrane region" description="Helical" evidence="2">
    <location>
        <begin position="315"/>
        <end position="336"/>
    </location>
</feature>
<protein>
    <submittedName>
        <fullName evidence="3">TIGR00341 family protein</fullName>
    </submittedName>
</protein>
<proteinExistence type="predicted"/>
<feature type="compositionally biased region" description="Low complexity" evidence="1">
    <location>
        <begin position="441"/>
        <end position="472"/>
    </location>
</feature>
<keyword evidence="2" id="KW-0812">Transmembrane</keyword>
<dbReference type="RefSeq" id="WP_254269568.1">
    <property type="nucleotide sequence ID" value="NZ_CP100400.1"/>
</dbReference>
<keyword evidence="2" id="KW-1133">Transmembrane helix</keyword>
<dbReference type="AlphaFoldDB" id="A0ABD5Q1Q4"/>
<feature type="region of interest" description="Disordered" evidence="1">
    <location>
        <begin position="427"/>
        <end position="472"/>
    </location>
</feature>
<feature type="transmembrane region" description="Helical" evidence="2">
    <location>
        <begin position="114"/>
        <end position="132"/>
    </location>
</feature>
<evidence type="ECO:0000313" key="4">
    <source>
        <dbReference type="Proteomes" id="UP001595945"/>
    </source>
</evidence>
<dbReference type="InterPro" id="IPR005240">
    <property type="entry name" value="DUF389"/>
</dbReference>
<feature type="transmembrane region" description="Helical" evidence="2">
    <location>
        <begin position="212"/>
        <end position="234"/>
    </location>
</feature>
<gene>
    <name evidence="3" type="ORF">ACFO9K_10575</name>
</gene>